<feature type="region of interest" description="Disordered" evidence="1">
    <location>
        <begin position="1"/>
        <end position="41"/>
    </location>
</feature>
<feature type="compositionally biased region" description="Basic and acidic residues" evidence="1">
    <location>
        <begin position="62"/>
        <end position="98"/>
    </location>
</feature>
<feature type="region of interest" description="Disordered" evidence="1">
    <location>
        <begin position="368"/>
        <end position="454"/>
    </location>
</feature>
<accession>A0A644VU01</accession>
<dbReference type="EMBL" id="VSSQ01000445">
    <property type="protein sequence ID" value="MPL94879.1"/>
    <property type="molecule type" value="Genomic_DNA"/>
</dbReference>
<feature type="compositionally biased region" description="Gly residues" evidence="1">
    <location>
        <begin position="411"/>
        <end position="421"/>
    </location>
</feature>
<evidence type="ECO:0000313" key="2">
    <source>
        <dbReference type="EMBL" id="MPL94879.1"/>
    </source>
</evidence>
<name>A0A644VU01_9ZZZZ</name>
<sequence>MGPLSSAELHFVDADELVVDPEEDQHDRQQLGGQRRGQRPVQRLLHVHRDHVGNHLAIGAADEGRGDVVAHRQDEDQKPPCPDARQRLRQVDPAERRPGGGAKRARRTHIGGRDRLHHRIERQDGEGQQDVGHGHDRAGLVIHHLDAVVVAHEAEPDQQVVHHALALQQHHPGGGAHQQRGPERQQHQDHQQHRLAHRQRREQEGDREAQKQTQSGDLERQHQRATHQLLVDRLALGHWHDLAALVTGQVVRGEVEVEGERARGRAHRAPDVRVVPFLLDLQDRLLERRLELVGAAGGASEHRAGARDVIVDPRARLAGAAVLLHQRKVGGERGIGALVDLRALGMGREPLDQRRGVLAEGVVVERLEQHLPDRHDEGDQDEQKERRDKQEGAAAAHGKRGGKRSLEWLAVGGGNQLGGRVGHSVPLRKARRGHRGEGGGAGEREDGAVPSSAV</sequence>
<feature type="compositionally biased region" description="Basic and acidic residues" evidence="1">
    <location>
        <begin position="201"/>
        <end position="210"/>
    </location>
</feature>
<evidence type="ECO:0000256" key="1">
    <source>
        <dbReference type="SAM" id="MobiDB-lite"/>
    </source>
</evidence>
<protein>
    <submittedName>
        <fullName evidence="2">Uncharacterized protein</fullName>
    </submittedName>
</protein>
<feature type="compositionally biased region" description="Acidic residues" evidence="1">
    <location>
        <begin position="14"/>
        <end position="24"/>
    </location>
</feature>
<organism evidence="2">
    <name type="scientific">bioreactor metagenome</name>
    <dbReference type="NCBI Taxonomy" id="1076179"/>
    <lineage>
        <taxon>unclassified sequences</taxon>
        <taxon>metagenomes</taxon>
        <taxon>ecological metagenomes</taxon>
    </lineage>
</organism>
<proteinExistence type="predicted"/>
<comment type="caution">
    <text evidence="2">The sequence shown here is derived from an EMBL/GenBank/DDBJ whole genome shotgun (WGS) entry which is preliminary data.</text>
</comment>
<feature type="region of interest" description="Disordered" evidence="1">
    <location>
        <begin position="169"/>
        <end position="224"/>
    </location>
</feature>
<feature type="compositionally biased region" description="Basic and acidic residues" evidence="1">
    <location>
        <begin position="180"/>
        <end position="192"/>
    </location>
</feature>
<gene>
    <name evidence="2" type="ORF">SDC9_41038</name>
</gene>
<dbReference type="AlphaFoldDB" id="A0A644VU01"/>
<feature type="compositionally biased region" description="Basic residues" evidence="1">
    <location>
        <begin position="103"/>
        <end position="120"/>
    </location>
</feature>
<feature type="compositionally biased region" description="Basic and acidic residues" evidence="1">
    <location>
        <begin position="368"/>
        <end position="391"/>
    </location>
</feature>
<reference evidence="2" key="1">
    <citation type="submission" date="2019-08" db="EMBL/GenBank/DDBJ databases">
        <authorList>
            <person name="Kucharzyk K."/>
            <person name="Murdoch R.W."/>
            <person name="Higgins S."/>
            <person name="Loffler F."/>
        </authorList>
    </citation>
    <scope>NUCLEOTIDE SEQUENCE</scope>
</reference>
<feature type="region of interest" description="Disordered" evidence="1">
    <location>
        <begin position="60"/>
        <end position="134"/>
    </location>
</feature>